<dbReference type="RefSeq" id="WP_165755721.1">
    <property type="nucleotide sequence ID" value="NZ_MZGX01000011.1"/>
</dbReference>
<dbReference type="Proteomes" id="UP000191554">
    <property type="component" value="Unassembled WGS sequence"/>
</dbReference>
<protein>
    <submittedName>
        <fullName evidence="2">4-alpha-N-acetylgalactosaminyltransferase</fullName>
        <ecNumber evidence="2">2.4.1.291</ecNumber>
    </submittedName>
</protein>
<keyword evidence="3" id="KW-1185">Reference proteome</keyword>
<dbReference type="SUPFAM" id="SSF53756">
    <property type="entry name" value="UDP-Glycosyltransferase/glycogen phosphorylase"/>
    <property type="match status" value="1"/>
</dbReference>
<dbReference type="EMBL" id="MZGX01000011">
    <property type="protein sequence ID" value="OPX44191.1"/>
    <property type="molecule type" value="Genomic_DNA"/>
</dbReference>
<gene>
    <name evidence="2" type="primary">pglJ_2</name>
    <name evidence="2" type="ORF">CLHUN_19900</name>
</gene>
<sequence length="395" mass="46005">MQKKIIFVIRNLEVGGIETSFIKLVNLLPLYDITLLITHKDTSLLNQIKRKINVIYSPVEDYGLFSKALKSLVRFKDVKNSICYIILRLLQGIMNKPFMAREFVLRNAVDLEEVYDTAIVYDGGMRNTTLLTVNHIKARKKIMWVHEEYKIKDRKKLRVYLKYFLKFDKIFCVSRFAKDSFIGVFPELYPRTDILYNLISKEVIRSCYVPQENIFNYNGIKLLSVGRLHLLKGQMLLPYVIDKLKKDGYVFKWYLVGDGPLRPELEKLIKKYGIEEELILLGNKINPYPYFHDCDFYVQPSFTEGFCITLLEAMCFNKPIVTADFLTAREFVVNNETGIIVDCDSESIYRGIKGLMDSRETTARLIENLKQMEINTYSEIDKLVNVIEGLEEHGG</sequence>
<name>A0A1V4SLT4_RUMHU</name>
<dbReference type="PANTHER" id="PTHR12526:SF630">
    <property type="entry name" value="GLYCOSYLTRANSFERASE"/>
    <property type="match status" value="1"/>
</dbReference>
<keyword evidence="2" id="KW-0808">Transferase</keyword>
<dbReference type="PANTHER" id="PTHR12526">
    <property type="entry name" value="GLYCOSYLTRANSFERASE"/>
    <property type="match status" value="1"/>
</dbReference>
<dbReference type="InterPro" id="IPR001296">
    <property type="entry name" value="Glyco_trans_1"/>
</dbReference>
<organism evidence="2 3">
    <name type="scientific">Ruminiclostridium hungatei</name>
    <name type="common">Clostridium hungatei</name>
    <dbReference type="NCBI Taxonomy" id="48256"/>
    <lineage>
        <taxon>Bacteria</taxon>
        <taxon>Bacillati</taxon>
        <taxon>Bacillota</taxon>
        <taxon>Clostridia</taxon>
        <taxon>Eubacteriales</taxon>
        <taxon>Oscillospiraceae</taxon>
        <taxon>Ruminiclostridium</taxon>
    </lineage>
</organism>
<keyword evidence="2" id="KW-0328">Glycosyltransferase</keyword>
<reference evidence="2 3" key="1">
    <citation type="submission" date="2017-03" db="EMBL/GenBank/DDBJ databases">
        <title>Genome sequence of Clostridium hungatei DSM 14427.</title>
        <authorList>
            <person name="Poehlein A."/>
            <person name="Daniel R."/>
        </authorList>
    </citation>
    <scope>NUCLEOTIDE SEQUENCE [LARGE SCALE GENOMIC DNA]</scope>
    <source>
        <strain evidence="2 3">DSM 14427</strain>
    </source>
</reference>
<evidence type="ECO:0000259" key="1">
    <source>
        <dbReference type="Pfam" id="PF00534"/>
    </source>
</evidence>
<dbReference type="AlphaFoldDB" id="A0A1V4SLT4"/>
<dbReference type="GO" id="GO:0016757">
    <property type="term" value="F:glycosyltransferase activity"/>
    <property type="evidence" value="ECO:0007669"/>
    <property type="project" value="UniProtKB-KW"/>
</dbReference>
<dbReference type="Pfam" id="PF00534">
    <property type="entry name" value="Glycos_transf_1"/>
    <property type="match status" value="1"/>
</dbReference>
<accession>A0A1V4SLT4</accession>
<feature type="domain" description="Glycosyl transferase family 1" evidence="1">
    <location>
        <begin position="215"/>
        <end position="371"/>
    </location>
</feature>
<evidence type="ECO:0000313" key="2">
    <source>
        <dbReference type="EMBL" id="OPX44191.1"/>
    </source>
</evidence>
<dbReference type="Gene3D" id="3.40.50.2000">
    <property type="entry name" value="Glycogen Phosphorylase B"/>
    <property type="match status" value="2"/>
</dbReference>
<dbReference type="STRING" id="48256.CLHUN_19900"/>
<evidence type="ECO:0000313" key="3">
    <source>
        <dbReference type="Proteomes" id="UP000191554"/>
    </source>
</evidence>
<proteinExistence type="predicted"/>
<comment type="caution">
    <text evidence="2">The sequence shown here is derived from an EMBL/GenBank/DDBJ whole genome shotgun (WGS) entry which is preliminary data.</text>
</comment>
<dbReference type="EC" id="2.4.1.291" evidence="2"/>
<dbReference type="CDD" id="cd03811">
    <property type="entry name" value="GT4_GT28_WabH-like"/>
    <property type="match status" value="1"/>
</dbReference>